<protein>
    <submittedName>
        <fullName evidence="2">Uncharacterized protein</fullName>
    </submittedName>
</protein>
<sequence length="64" mass="6992">FTKPCPERFKALLTNPNARTDFTSANLSIPPQAMNHSNPAIPTSDSPNQPPQRYPSSGEPLQQS</sequence>
<feature type="region of interest" description="Disordered" evidence="1">
    <location>
        <begin position="21"/>
        <end position="64"/>
    </location>
</feature>
<feature type="compositionally biased region" description="Polar residues" evidence="1">
    <location>
        <begin position="21"/>
        <end position="47"/>
    </location>
</feature>
<evidence type="ECO:0000313" key="2">
    <source>
        <dbReference type="EMBL" id="KNC69956.1"/>
    </source>
</evidence>
<evidence type="ECO:0000313" key="3">
    <source>
        <dbReference type="Proteomes" id="UP000054560"/>
    </source>
</evidence>
<proteinExistence type="predicted"/>
<evidence type="ECO:0000256" key="1">
    <source>
        <dbReference type="SAM" id="MobiDB-lite"/>
    </source>
</evidence>
<organism evidence="2 3">
    <name type="scientific">Sphaeroforma arctica JP610</name>
    <dbReference type="NCBI Taxonomy" id="667725"/>
    <lineage>
        <taxon>Eukaryota</taxon>
        <taxon>Ichthyosporea</taxon>
        <taxon>Ichthyophonida</taxon>
        <taxon>Sphaeroforma</taxon>
    </lineage>
</organism>
<dbReference type="RefSeq" id="XP_014143858.1">
    <property type="nucleotide sequence ID" value="XM_014288383.1"/>
</dbReference>
<keyword evidence="3" id="KW-1185">Reference proteome</keyword>
<accession>A0A0L0EZY3</accession>
<feature type="non-terminal residue" evidence="2">
    <location>
        <position position="64"/>
    </location>
</feature>
<dbReference type="EMBL" id="KQ252672">
    <property type="protein sequence ID" value="KNC69956.1"/>
    <property type="molecule type" value="Genomic_DNA"/>
</dbReference>
<name>A0A0L0EZY3_9EUKA</name>
<reference evidence="2 3" key="1">
    <citation type="submission" date="2011-02" db="EMBL/GenBank/DDBJ databases">
        <title>The Genome Sequence of Sphaeroforma arctica JP610.</title>
        <authorList>
            <consortium name="The Broad Institute Genome Sequencing Platform"/>
            <person name="Russ C."/>
            <person name="Cuomo C."/>
            <person name="Young S.K."/>
            <person name="Zeng Q."/>
            <person name="Gargeya S."/>
            <person name="Alvarado L."/>
            <person name="Berlin A."/>
            <person name="Chapman S.B."/>
            <person name="Chen Z."/>
            <person name="Freedman E."/>
            <person name="Gellesch M."/>
            <person name="Goldberg J."/>
            <person name="Griggs A."/>
            <person name="Gujja S."/>
            <person name="Heilman E."/>
            <person name="Heiman D."/>
            <person name="Howarth C."/>
            <person name="Mehta T."/>
            <person name="Neiman D."/>
            <person name="Pearson M."/>
            <person name="Roberts A."/>
            <person name="Saif S."/>
            <person name="Shea T."/>
            <person name="Shenoy N."/>
            <person name="Sisk P."/>
            <person name="Stolte C."/>
            <person name="Sykes S."/>
            <person name="White J."/>
            <person name="Yandava C."/>
            <person name="Burger G."/>
            <person name="Gray M.W."/>
            <person name="Holland P.W.H."/>
            <person name="King N."/>
            <person name="Lang F.B.F."/>
            <person name="Roger A.J."/>
            <person name="Ruiz-Trillo I."/>
            <person name="Haas B."/>
            <person name="Nusbaum C."/>
            <person name="Birren B."/>
        </authorList>
    </citation>
    <scope>NUCLEOTIDE SEQUENCE [LARGE SCALE GENOMIC DNA]</scope>
    <source>
        <strain evidence="2 3">JP610</strain>
    </source>
</reference>
<dbReference type="Proteomes" id="UP000054560">
    <property type="component" value="Unassembled WGS sequence"/>
</dbReference>
<dbReference type="AlphaFoldDB" id="A0A0L0EZY3"/>
<feature type="non-terminal residue" evidence="2">
    <location>
        <position position="1"/>
    </location>
</feature>
<dbReference type="GeneID" id="25918028"/>
<gene>
    <name evidence="2" type="ORF">SARC_17524</name>
</gene>